<dbReference type="InterPro" id="IPR002656">
    <property type="entry name" value="Acyl_transf_3_dom"/>
</dbReference>
<protein>
    <submittedName>
        <fullName evidence="3">Cellulose-binding, family II</fullName>
    </submittedName>
</protein>
<gene>
    <name evidence="3" type="ordered locus">TREPR_3725</name>
</gene>
<dbReference type="Proteomes" id="UP000009223">
    <property type="component" value="Chromosome"/>
</dbReference>
<evidence type="ECO:0000256" key="1">
    <source>
        <dbReference type="SAM" id="Phobius"/>
    </source>
</evidence>
<dbReference type="GO" id="GO:0000271">
    <property type="term" value="P:polysaccharide biosynthetic process"/>
    <property type="evidence" value="ECO:0007669"/>
    <property type="project" value="TreeGrafter"/>
</dbReference>
<feature type="domain" description="Acyltransferase 3" evidence="2">
    <location>
        <begin position="14"/>
        <end position="327"/>
    </location>
</feature>
<keyword evidence="1" id="KW-0472">Membrane</keyword>
<dbReference type="InterPro" id="IPR050879">
    <property type="entry name" value="Acyltransferase_3"/>
</dbReference>
<feature type="transmembrane region" description="Helical" evidence="1">
    <location>
        <begin position="274"/>
        <end position="297"/>
    </location>
</feature>
<keyword evidence="1" id="KW-1133">Transmembrane helix</keyword>
<feature type="transmembrane region" description="Helical" evidence="1">
    <location>
        <begin position="229"/>
        <end position="262"/>
    </location>
</feature>
<proteinExistence type="predicted"/>
<feature type="transmembrane region" description="Helical" evidence="1">
    <location>
        <begin position="194"/>
        <end position="217"/>
    </location>
</feature>
<evidence type="ECO:0000313" key="3">
    <source>
        <dbReference type="EMBL" id="AEF84534.1"/>
    </source>
</evidence>
<feature type="transmembrane region" description="Helical" evidence="1">
    <location>
        <begin position="138"/>
        <end position="156"/>
    </location>
</feature>
<dbReference type="AlphaFoldDB" id="F5YQB4"/>
<dbReference type="PANTHER" id="PTHR23028:SF53">
    <property type="entry name" value="ACYL_TRANSF_3 DOMAIN-CONTAINING PROTEIN"/>
    <property type="match status" value="1"/>
</dbReference>
<dbReference type="Pfam" id="PF01757">
    <property type="entry name" value="Acyl_transf_3"/>
    <property type="match status" value="1"/>
</dbReference>
<dbReference type="KEGG" id="tpi:TREPR_3725"/>
<dbReference type="GO" id="GO:0016020">
    <property type="term" value="C:membrane"/>
    <property type="evidence" value="ECO:0007669"/>
    <property type="project" value="TreeGrafter"/>
</dbReference>
<dbReference type="RefSeq" id="WP_015706602.1">
    <property type="nucleotide sequence ID" value="NC_015578.1"/>
</dbReference>
<dbReference type="eggNOG" id="COG1835">
    <property type="taxonomic scope" value="Bacteria"/>
</dbReference>
<feature type="transmembrane region" description="Helical" evidence="1">
    <location>
        <begin position="51"/>
        <end position="68"/>
    </location>
</feature>
<feature type="transmembrane region" description="Helical" evidence="1">
    <location>
        <begin position="168"/>
        <end position="188"/>
    </location>
</feature>
<sequence length="351" mass="40293">MYNETNSIGNTRFDYVDVLRGIAVLGVIAVHTGQHGNITVPDLIKPVINNGQMGVQLFYLTSAFTLFLSLKTRFSHEHFPIRNFFIRRYFRIAPMFYIAIIVYYFGSNQPGITVWNILAHFTFLHGFRPSWINTLVPGGWSVGVEMIFYALMPIIFYKVNNINSATKLLLISIILIPFYVLLSTIISVGDFGYYWYQFFPNQLPLFCLGIIMYFIIIENKSLWEVSKRTLLLLSLCILGLLFTGVGSHVLFGIGFLLFSISLSHDKLKIFVNPFFIYLGKISFSMYLVHFGVLKILTKIKFIDYVNNGIINYIIRFVIVTLIAAIISSVSYNIIEKPFQKIGAKIIKKMER</sequence>
<keyword evidence="1" id="KW-0812">Transmembrane</keyword>
<reference evidence="3 4" key="2">
    <citation type="journal article" date="2011" name="ISME J.">
        <title>RNA-seq reveals cooperative metabolic interactions between two termite-gut spirochete species in co-culture.</title>
        <authorList>
            <person name="Rosenthal A.Z."/>
            <person name="Matson E.G."/>
            <person name="Eldar A."/>
            <person name="Leadbetter J.R."/>
        </authorList>
    </citation>
    <scope>NUCLEOTIDE SEQUENCE [LARGE SCALE GENOMIC DNA]</scope>
    <source>
        <strain evidence="4">ATCC BAA-887 / DSM 12427 / ZAS-2</strain>
    </source>
</reference>
<feature type="transmembrane region" description="Helical" evidence="1">
    <location>
        <begin position="309"/>
        <end position="334"/>
    </location>
</feature>
<organism evidence="3 4">
    <name type="scientific">Treponema primitia (strain ATCC BAA-887 / DSM 12427 / ZAS-2)</name>
    <dbReference type="NCBI Taxonomy" id="545694"/>
    <lineage>
        <taxon>Bacteria</taxon>
        <taxon>Pseudomonadati</taxon>
        <taxon>Spirochaetota</taxon>
        <taxon>Spirochaetia</taxon>
        <taxon>Spirochaetales</taxon>
        <taxon>Treponemataceae</taxon>
        <taxon>Treponema</taxon>
    </lineage>
</organism>
<dbReference type="STRING" id="545694.TREPR_3725"/>
<accession>F5YQB4</accession>
<keyword evidence="4" id="KW-1185">Reference proteome</keyword>
<dbReference type="HOGENOM" id="CLU_005679_2_2_12"/>
<dbReference type="PANTHER" id="PTHR23028">
    <property type="entry name" value="ACETYLTRANSFERASE"/>
    <property type="match status" value="1"/>
</dbReference>
<evidence type="ECO:0000259" key="2">
    <source>
        <dbReference type="Pfam" id="PF01757"/>
    </source>
</evidence>
<name>F5YQB4_TREPZ</name>
<reference evidence="4" key="1">
    <citation type="submission" date="2009-12" db="EMBL/GenBank/DDBJ databases">
        <title>Complete sequence of Treponema primitia strain ZAS-2.</title>
        <authorList>
            <person name="Tetu S.G."/>
            <person name="Matson E."/>
            <person name="Ren Q."/>
            <person name="Seshadri R."/>
            <person name="Elbourne L."/>
            <person name="Hassan K.A."/>
            <person name="Durkin A."/>
            <person name="Radune D."/>
            <person name="Mohamoud Y."/>
            <person name="Shay R."/>
            <person name="Jin S."/>
            <person name="Zhang X."/>
            <person name="Lucey K."/>
            <person name="Ballor N.R."/>
            <person name="Ottesen E."/>
            <person name="Rosenthal R."/>
            <person name="Allen A."/>
            <person name="Leadbetter J.R."/>
            <person name="Paulsen I.T."/>
        </authorList>
    </citation>
    <scope>NUCLEOTIDE SEQUENCE [LARGE SCALE GENOMIC DNA]</scope>
    <source>
        <strain evidence="4">ATCC BAA-887 / DSM 12427 / ZAS-2</strain>
    </source>
</reference>
<dbReference type="GO" id="GO:0016747">
    <property type="term" value="F:acyltransferase activity, transferring groups other than amino-acyl groups"/>
    <property type="evidence" value="ECO:0007669"/>
    <property type="project" value="InterPro"/>
</dbReference>
<dbReference type="EMBL" id="CP001843">
    <property type="protein sequence ID" value="AEF84534.1"/>
    <property type="molecule type" value="Genomic_DNA"/>
</dbReference>
<evidence type="ECO:0000313" key="4">
    <source>
        <dbReference type="Proteomes" id="UP000009223"/>
    </source>
</evidence>